<comment type="similarity">
    <text evidence="1">Belongs to the peptidase S8 family.</text>
</comment>
<dbReference type="HOGENOM" id="CLU_017730_1_0_0"/>
<dbReference type="InterPro" id="IPR034074">
    <property type="entry name" value="Y4bN_pept_dom"/>
</dbReference>
<dbReference type="EnsemblBacteria" id="CAD76442">
    <property type="protein sequence ID" value="CAD76442"/>
    <property type="gene ID" value="RB9765"/>
</dbReference>
<keyword evidence="8" id="KW-1185">Reference proteome</keyword>
<dbReference type="OrthoDB" id="9759014at2"/>
<gene>
    <name evidence="7" type="ordered locus">RB9765</name>
</gene>
<reference evidence="7 8" key="1">
    <citation type="journal article" date="2003" name="Proc. Natl. Acad. Sci. U.S.A.">
        <title>Complete genome sequence of the marine planctomycete Pirellula sp. strain 1.</title>
        <authorList>
            <person name="Gloeckner F.O."/>
            <person name="Kube M."/>
            <person name="Bauer M."/>
            <person name="Teeling H."/>
            <person name="Lombardot T."/>
            <person name="Ludwig W."/>
            <person name="Gade D."/>
            <person name="Beck A."/>
            <person name="Borzym K."/>
            <person name="Heitmann K."/>
            <person name="Rabus R."/>
            <person name="Schlesner H."/>
            <person name="Amann R."/>
            <person name="Reinhardt R."/>
        </authorList>
    </citation>
    <scope>NUCLEOTIDE SEQUENCE [LARGE SCALE GENOMIC DNA]</scope>
    <source>
        <strain evidence="8">DSM 10527 / NCIMB 13988 / SH1</strain>
    </source>
</reference>
<dbReference type="eggNOG" id="COG1404">
    <property type="taxonomic scope" value="Bacteria"/>
</dbReference>
<evidence type="ECO:0000256" key="5">
    <source>
        <dbReference type="SAM" id="MobiDB-lite"/>
    </source>
</evidence>
<protein>
    <submittedName>
        <fullName evidence="7">Subtilisin proteinase-like protein</fullName>
    </submittedName>
</protein>
<dbReference type="PATRIC" id="fig|243090.15.peg.4702"/>
<evidence type="ECO:0000256" key="2">
    <source>
        <dbReference type="ARBA" id="ARBA00022670"/>
    </source>
</evidence>
<evidence type="ECO:0000256" key="4">
    <source>
        <dbReference type="ARBA" id="ARBA00022825"/>
    </source>
</evidence>
<dbReference type="EMBL" id="BX294150">
    <property type="protein sequence ID" value="CAD76442.1"/>
    <property type="molecule type" value="Genomic_DNA"/>
</dbReference>
<keyword evidence="3" id="KW-0378">Hydrolase</keyword>
<dbReference type="PANTHER" id="PTHR43806">
    <property type="entry name" value="PEPTIDASE S8"/>
    <property type="match status" value="1"/>
</dbReference>
<dbReference type="KEGG" id="rba:RB9765"/>
<feature type="region of interest" description="Disordered" evidence="5">
    <location>
        <begin position="1"/>
        <end position="56"/>
    </location>
</feature>
<dbReference type="Pfam" id="PF00082">
    <property type="entry name" value="Peptidase_S8"/>
    <property type="match status" value="1"/>
</dbReference>
<evidence type="ECO:0000256" key="1">
    <source>
        <dbReference type="ARBA" id="ARBA00011073"/>
    </source>
</evidence>
<dbReference type="Proteomes" id="UP000001025">
    <property type="component" value="Chromosome"/>
</dbReference>
<dbReference type="GO" id="GO:0006508">
    <property type="term" value="P:proteolysis"/>
    <property type="evidence" value="ECO:0007669"/>
    <property type="project" value="UniProtKB-KW"/>
</dbReference>
<keyword evidence="4" id="KW-0720">Serine protease</keyword>
<dbReference type="AlphaFoldDB" id="Q7UL36"/>
<keyword evidence="2" id="KW-0645">Protease</keyword>
<feature type="compositionally biased region" description="Basic and acidic residues" evidence="5">
    <location>
        <begin position="33"/>
        <end position="47"/>
    </location>
</feature>
<dbReference type="STRING" id="243090.RB9765"/>
<organism evidence="7 8">
    <name type="scientific">Rhodopirellula baltica (strain DSM 10527 / NCIMB 13988 / SH1)</name>
    <dbReference type="NCBI Taxonomy" id="243090"/>
    <lineage>
        <taxon>Bacteria</taxon>
        <taxon>Pseudomonadati</taxon>
        <taxon>Planctomycetota</taxon>
        <taxon>Planctomycetia</taxon>
        <taxon>Pirellulales</taxon>
        <taxon>Pirellulaceae</taxon>
        <taxon>Rhodopirellula</taxon>
    </lineage>
</organism>
<dbReference type="InParanoid" id="Q7UL36"/>
<dbReference type="Gene3D" id="3.40.50.200">
    <property type="entry name" value="Peptidase S8/S53 domain"/>
    <property type="match status" value="1"/>
</dbReference>
<dbReference type="InterPro" id="IPR050131">
    <property type="entry name" value="Peptidase_S8_subtilisin-like"/>
</dbReference>
<sequence>MSYPYPLTHIGGNEMPDLDHLFDQSGAVPQRHKPTDVGRDSEFDLPPRPDQAAHGSKLQLDIEAAKKLPETEISEPPPNGLTLTFESEDNFGLRLKSLDLRGSDIQLLSVAQVGAKQIANVFVPDGKLKEFEKRVTEYLQVDPNDPEKIKNKKLVESISGIRRAAARALFTDAPNRFPSDEARLVWWEVWLRTSAVFDEAKQDVDNFVDRAKQLGFSVRSELTFFPERAVFMVRCSVADWARSNVLLTQLAELRRGRTLATEMVTLPAVDQREWIDDLLSRLAVAPKSAPSVLLIDSGVNREHPLLVDSLAKTDWHAVYSAWSKADKDPQQHGTAMAGLAVFGCLSNVFERNDQVELRHRLESTRLYRPDKPHDRRNWGALTNVAVRRAALAAPNRQRVVCLALTADTDADLGAPSSWSGAIDARAAGVLASDRVLFVISAGNAATAKGGNLKKRGGIQEPAQAWNALTVGAMTEIGHPTTKHYRGWKSVGVPDGLSPWSRTALPWNWDGHPFKPDIVLEGGNGAVQKPGDEPDLIDDVALLSTMTHPSGRLLTTFGMTSAAAAEAARLAARTMARYPAYWPETIRGLMTHAARWTDQMKTESTVDGKLKKNRLLGCFGWGTPTEENLIASAENRATLVIEDSLRPYQKVKSDIEYNEVNFHRLPWPTSLLQSLGSQDVSVRITLSYFIEPSPGRLGWADRFRYPSHGLRFHLQHPDETDIGFKHRVTSATWPNPKKKPSVVSDSKRWTLGTKKRNRGCLIQDEWTGTGAELATCGQIAVFPVLGWWKTRKHLNRFDDNARYSLIVSLRTKPTLNGLQLYESCKTLLPIAIEN</sequence>
<evidence type="ECO:0000256" key="3">
    <source>
        <dbReference type="ARBA" id="ARBA00022801"/>
    </source>
</evidence>
<evidence type="ECO:0000259" key="6">
    <source>
        <dbReference type="Pfam" id="PF00082"/>
    </source>
</evidence>
<dbReference type="InterPro" id="IPR036852">
    <property type="entry name" value="Peptidase_S8/S53_dom_sf"/>
</dbReference>
<feature type="domain" description="Peptidase S8/S53" evidence="6">
    <location>
        <begin position="289"/>
        <end position="621"/>
    </location>
</feature>
<evidence type="ECO:0000313" key="7">
    <source>
        <dbReference type="EMBL" id="CAD76442.1"/>
    </source>
</evidence>
<dbReference type="SUPFAM" id="SSF52743">
    <property type="entry name" value="Subtilisin-like"/>
    <property type="match status" value="1"/>
</dbReference>
<evidence type="ECO:0000313" key="8">
    <source>
        <dbReference type="Proteomes" id="UP000001025"/>
    </source>
</evidence>
<dbReference type="PANTHER" id="PTHR43806:SF11">
    <property type="entry name" value="CEREVISIN-RELATED"/>
    <property type="match status" value="1"/>
</dbReference>
<dbReference type="CDD" id="cd04847">
    <property type="entry name" value="Peptidases_S8_Subtilisin_like_2"/>
    <property type="match status" value="1"/>
</dbReference>
<dbReference type="GO" id="GO:0004252">
    <property type="term" value="F:serine-type endopeptidase activity"/>
    <property type="evidence" value="ECO:0000318"/>
    <property type="project" value="GO_Central"/>
</dbReference>
<name>Q7UL36_RHOBA</name>
<accession>Q7UL36</accession>
<proteinExistence type="inferred from homology"/>
<dbReference type="InterPro" id="IPR000209">
    <property type="entry name" value="Peptidase_S8/S53_dom"/>
</dbReference>